<dbReference type="STRING" id="686796.SAMN04488104_100270"/>
<evidence type="ECO:0000313" key="2">
    <source>
        <dbReference type="Proteomes" id="UP000199060"/>
    </source>
</evidence>
<dbReference type="RefSeq" id="WP_139162641.1">
    <property type="nucleotide sequence ID" value="NZ_FNAC01000002.1"/>
</dbReference>
<reference evidence="2" key="1">
    <citation type="submission" date="2016-10" db="EMBL/GenBank/DDBJ databases">
        <authorList>
            <person name="Varghese N."/>
            <person name="Submissions S."/>
        </authorList>
    </citation>
    <scope>NUCLEOTIDE SEQUENCE [LARGE SCALE GENOMIC DNA]</scope>
    <source>
        <strain evidence="2">DSM 23095</strain>
    </source>
</reference>
<organism evidence="1 2">
    <name type="scientific">Algoriphagus faecimaris</name>
    <dbReference type="NCBI Taxonomy" id="686796"/>
    <lineage>
        <taxon>Bacteria</taxon>
        <taxon>Pseudomonadati</taxon>
        <taxon>Bacteroidota</taxon>
        <taxon>Cytophagia</taxon>
        <taxon>Cytophagales</taxon>
        <taxon>Cyclobacteriaceae</taxon>
        <taxon>Algoriphagus</taxon>
    </lineage>
</organism>
<proteinExistence type="predicted"/>
<gene>
    <name evidence="1" type="ORF">SAMN04488104_100270</name>
</gene>
<protein>
    <submittedName>
        <fullName evidence="1">Bacteriocin-type signal sequence-containing protein</fullName>
    </submittedName>
</protein>
<name>A0A1G6MVX7_9BACT</name>
<keyword evidence="2" id="KW-1185">Reference proteome</keyword>
<dbReference type="AlphaFoldDB" id="A0A1G6MVX7"/>
<evidence type="ECO:0000313" key="1">
    <source>
        <dbReference type="EMBL" id="SDC59115.1"/>
    </source>
</evidence>
<dbReference type="EMBL" id="FNAC01000002">
    <property type="protein sequence ID" value="SDC59115.1"/>
    <property type="molecule type" value="Genomic_DNA"/>
</dbReference>
<dbReference type="Proteomes" id="UP000199060">
    <property type="component" value="Unassembled WGS sequence"/>
</dbReference>
<dbReference type="NCBIfam" id="TIGR01847">
    <property type="entry name" value="bacteriocin_sig"/>
    <property type="match status" value="1"/>
</dbReference>
<accession>A0A1G6MVX7</accession>
<dbReference type="InterPro" id="IPR010133">
    <property type="entry name" value="Bacteriocin_signal_seq"/>
</dbReference>
<sequence length="54" mass="6462">MDKFKELSFEEMQEVEGGGPVREWFCKKTREFMEWWNSTEDKVDPCAVQDCILV</sequence>
<dbReference type="OrthoDB" id="983091at2"/>